<reference evidence="8" key="1">
    <citation type="submission" date="2009-09" db="EMBL/GenBank/DDBJ databases">
        <authorList>
            <person name="Weinstock G."/>
            <person name="Sodergren E."/>
            <person name="Clifton S."/>
            <person name="Fulton L."/>
            <person name="Fulton B."/>
            <person name="Courtney L."/>
            <person name="Fronick C."/>
            <person name="Harrison M."/>
            <person name="Strong C."/>
            <person name="Farmer C."/>
            <person name="Delahaunty K."/>
            <person name="Markovic C."/>
            <person name="Hall O."/>
            <person name="Minx P."/>
            <person name="Tomlinson C."/>
            <person name="Mitreva M."/>
            <person name="Nelson J."/>
            <person name="Hou S."/>
            <person name="Wollam A."/>
            <person name="Pepin K.H."/>
            <person name="Johnson M."/>
            <person name="Bhonagiri V."/>
            <person name="Nash W.E."/>
            <person name="Warren W."/>
            <person name="Chinwalla A."/>
            <person name="Mardis E.R."/>
            <person name="Wilson R.K."/>
        </authorList>
    </citation>
    <scope>NUCLEOTIDE SEQUENCE [LARGE SCALE GENOMIC DNA]</scope>
    <source>
        <strain evidence="8">DSM 20544</strain>
    </source>
</reference>
<comment type="similarity">
    <text evidence="6">Belongs to the aldolase class II family. RhaD subfamily.</text>
</comment>
<dbReference type="Pfam" id="PF00596">
    <property type="entry name" value="Aldolase_II"/>
    <property type="match status" value="1"/>
</dbReference>
<dbReference type="NCBIfam" id="NF002963">
    <property type="entry name" value="PRK03634.1"/>
    <property type="match status" value="1"/>
</dbReference>
<evidence type="ECO:0000256" key="3">
    <source>
        <dbReference type="ARBA" id="ARBA00022833"/>
    </source>
</evidence>
<dbReference type="EMBL" id="ABWK02000017">
    <property type="protein sequence ID" value="EEX68751.1"/>
    <property type="molecule type" value="Genomic_DNA"/>
</dbReference>
<comment type="pathway">
    <text evidence="6">Carbohydrate degradation; L-rhamnose degradation; glycerone phosphate from L-rhamnose: step 3/3.</text>
</comment>
<dbReference type="RefSeq" id="WP_005841696.1">
    <property type="nucleotide sequence ID" value="NZ_GG697142.2"/>
</dbReference>
<keyword evidence="3 6" id="KW-0862">Zinc</keyword>
<dbReference type="InterPro" id="IPR036409">
    <property type="entry name" value="Aldolase_II/adducin_N_sf"/>
</dbReference>
<dbReference type="Proteomes" id="UP000003671">
    <property type="component" value="Unassembled WGS sequence"/>
</dbReference>
<comment type="cofactor">
    <cofactor evidence="6">
        <name>Zn(2+)</name>
        <dbReference type="ChEBI" id="CHEBI:29105"/>
    </cofactor>
    <text evidence="6">Binds 1 zinc ion per subunit.</text>
</comment>
<keyword evidence="2 6" id="KW-0479">Metal-binding</keyword>
<comment type="function">
    <text evidence="6">Catalyzes the reversible cleavage of L-rhamnulose-1-phosphate to dihydroxyacetone phosphate (DHAP) and L-lactaldehyde.</text>
</comment>
<dbReference type="Gene3D" id="3.40.225.10">
    <property type="entry name" value="Class II aldolase/adducin N-terminal domain"/>
    <property type="match status" value="1"/>
</dbReference>
<feature type="binding site" evidence="6">
    <location>
        <position position="142"/>
    </location>
    <ligand>
        <name>Zn(2+)</name>
        <dbReference type="ChEBI" id="CHEBI:29105"/>
    </ligand>
</feature>
<evidence type="ECO:0000313" key="9">
    <source>
        <dbReference type="Proteomes" id="UP000003671"/>
    </source>
</evidence>
<evidence type="ECO:0000256" key="6">
    <source>
        <dbReference type="HAMAP-Rule" id="MF_00770"/>
    </source>
</evidence>
<dbReference type="SMART" id="SM01007">
    <property type="entry name" value="Aldolase_II"/>
    <property type="match status" value="1"/>
</dbReference>
<organism evidence="8 9">
    <name type="scientific">Mitsuokella multacida DSM 20544</name>
    <dbReference type="NCBI Taxonomy" id="500635"/>
    <lineage>
        <taxon>Bacteria</taxon>
        <taxon>Bacillati</taxon>
        <taxon>Bacillota</taxon>
        <taxon>Negativicutes</taxon>
        <taxon>Selenomonadales</taxon>
        <taxon>Selenomonadaceae</taxon>
        <taxon>Mitsuokella</taxon>
    </lineage>
</organism>
<dbReference type="EC" id="4.1.2.19" evidence="6"/>
<evidence type="ECO:0000256" key="5">
    <source>
        <dbReference type="ARBA" id="ARBA00023308"/>
    </source>
</evidence>
<dbReference type="SUPFAM" id="SSF53639">
    <property type="entry name" value="AraD/HMP-PK domain-like"/>
    <property type="match status" value="1"/>
</dbReference>
<dbReference type="GO" id="GO:0008994">
    <property type="term" value="F:rhamnulose-1-phosphate aldolase activity"/>
    <property type="evidence" value="ECO:0007669"/>
    <property type="project" value="UniProtKB-UniRule"/>
</dbReference>
<dbReference type="InterPro" id="IPR013447">
    <property type="entry name" value="Rhamnulose-1-P_Aldolase"/>
</dbReference>
<dbReference type="HOGENOM" id="CLU_076831_0_0_9"/>
<dbReference type="HAMAP" id="MF_00770">
    <property type="entry name" value="RhaD"/>
    <property type="match status" value="1"/>
</dbReference>
<feature type="domain" description="Class II aldolase/adducin N-terminal" evidence="7">
    <location>
        <begin position="10"/>
        <end position="238"/>
    </location>
</feature>
<dbReference type="PANTHER" id="PTHR22789:SF16">
    <property type="entry name" value="RHAMNULOSE-1-PHOSPHATE ALDOLASE"/>
    <property type="match status" value="1"/>
</dbReference>
<proteinExistence type="inferred from homology"/>
<dbReference type="GO" id="GO:0019301">
    <property type="term" value="P:rhamnose catabolic process"/>
    <property type="evidence" value="ECO:0007669"/>
    <property type="project" value="UniProtKB-UniRule"/>
</dbReference>
<dbReference type="AlphaFoldDB" id="C9KN12"/>
<evidence type="ECO:0000313" key="8">
    <source>
        <dbReference type="EMBL" id="EEX68751.1"/>
    </source>
</evidence>
<feature type="active site" evidence="6">
    <location>
        <position position="116"/>
    </location>
</feature>
<dbReference type="GO" id="GO:0005829">
    <property type="term" value="C:cytosol"/>
    <property type="evidence" value="ECO:0007669"/>
    <property type="project" value="TreeGrafter"/>
</dbReference>
<dbReference type="GO" id="GO:0019323">
    <property type="term" value="P:pentose catabolic process"/>
    <property type="evidence" value="ECO:0007669"/>
    <property type="project" value="TreeGrafter"/>
</dbReference>
<sequence>MDIQDSKFMEGFKRLTADAFKKGWHERNGGNLTYRVKPEEVEAVKESLHEVKEWQPIGNTVPGLAGEYFLVTGSGKYMRNVSLAPEENVALIKIDEKGEQYGIVWGLVNGGRPTSELPTHLAAHELKKKMTDGRNRIIYHAHPTNLIALTFVLPLKDKEFTRELWEMATEDPVIFPEGIGVVPWMVPGGKEIADASVKLMEKYRVVVWAHHGLFVCGDDFDEAFGLMDTVEKASEICVKVLSMGGKKQTIPREGFIQLAKDFHIDLNTDLLD</sequence>
<comment type="caution">
    <text evidence="8">The sequence shown here is derived from an EMBL/GenBank/DDBJ whole genome shotgun (WGS) entry which is preliminary data.</text>
</comment>
<keyword evidence="4 6" id="KW-0456">Lyase</keyword>
<keyword evidence="9" id="KW-1185">Reference proteome</keyword>
<dbReference type="PATRIC" id="fig|500635.8.peg.1518"/>
<evidence type="ECO:0000256" key="4">
    <source>
        <dbReference type="ARBA" id="ARBA00023239"/>
    </source>
</evidence>
<keyword evidence="5 6" id="KW-0684">Rhamnose metabolism</keyword>
<protein>
    <recommendedName>
        <fullName evidence="6">Rhamnulose-1-phosphate aldolase</fullName>
        <ecNumber evidence="6">4.1.2.19</ecNumber>
    </recommendedName>
</protein>
<evidence type="ECO:0000256" key="2">
    <source>
        <dbReference type="ARBA" id="ARBA00022723"/>
    </source>
</evidence>
<dbReference type="eggNOG" id="COG0235">
    <property type="taxonomic scope" value="Bacteria"/>
</dbReference>
<feature type="binding site" evidence="6">
    <location>
        <position position="140"/>
    </location>
    <ligand>
        <name>Zn(2+)</name>
        <dbReference type="ChEBI" id="CHEBI:29105"/>
    </ligand>
</feature>
<evidence type="ECO:0000259" key="7">
    <source>
        <dbReference type="SMART" id="SM01007"/>
    </source>
</evidence>
<dbReference type="InterPro" id="IPR001303">
    <property type="entry name" value="Aldolase_II/adducin_N"/>
</dbReference>
<evidence type="ECO:0000256" key="1">
    <source>
        <dbReference type="ARBA" id="ARBA00022490"/>
    </source>
</evidence>
<comment type="subcellular location">
    <subcellularLocation>
        <location evidence="6">Cytoplasm</location>
    </subcellularLocation>
</comment>
<dbReference type="InterPro" id="IPR050197">
    <property type="entry name" value="Aldolase_class_II_sugar_metab"/>
</dbReference>
<feature type="binding site" evidence="6">
    <location>
        <position position="211"/>
    </location>
    <ligand>
        <name>Zn(2+)</name>
        <dbReference type="ChEBI" id="CHEBI:29105"/>
    </ligand>
</feature>
<dbReference type="PANTHER" id="PTHR22789">
    <property type="entry name" value="FUCULOSE PHOSPHATE ALDOLASE"/>
    <property type="match status" value="1"/>
</dbReference>
<accession>C9KN12</accession>
<name>C9KN12_9FIRM</name>
<dbReference type="STRING" id="500635.MITSMUL_04823"/>
<keyword evidence="1 6" id="KW-0963">Cytoplasm</keyword>
<dbReference type="GO" id="GO:0046872">
    <property type="term" value="F:metal ion binding"/>
    <property type="evidence" value="ECO:0007669"/>
    <property type="project" value="UniProtKB-KW"/>
</dbReference>
<comment type="catalytic activity">
    <reaction evidence="6">
        <text>L-rhamnulose 1-phosphate = (S)-lactaldehyde + dihydroxyacetone phosphate</text>
        <dbReference type="Rhea" id="RHEA:19689"/>
        <dbReference type="ChEBI" id="CHEBI:18041"/>
        <dbReference type="ChEBI" id="CHEBI:57642"/>
        <dbReference type="ChEBI" id="CHEBI:58313"/>
        <dbReference type="EC" id="4.1.2.19"/>
    </reaction>
</comment>
<dbReference type="GeneID" id="93481809"/>
<gene>
    <name evidence="6" type="primary">rhaD</name>
    <name evidence="8" type="ORF">MITSMUL_04823</name>
</gene>
<dbReference type="UniPathway" id="UPA00541">
    <property type="reaction ID" value="UER00603"/>
</dbReference>